<evidence type="ECO:0000313" key="3">
    <source>
        <dbReference type="Proteomes" id="UP001206206"/>
    </source>
</evidence>
<dbReference type="EMBL" id="JANFNH010000023">
    <property type="protein sequence ID" value="MCQ4044134.1"/>
    <property type="molecule type" value="Genomic_DNA"/>
</dbReference>
<name>A0ABT1PFJ7_9ACTN</name>
<organism evidence="2 3">
    <name type="scientific">Streptantibioticus rubrisoli</name>
    <dbReference type="NCBI Taxonomy" id="1387313"/>
    <lineage>
        <taxon>Bacteria</taxon>
        <taxon>Bacillati</taxon>
        <taxon>Actinomycetota</taxon>
        <taxon>Actinomycetes</taxon>
        <taxon>Kitasatosporales</taxon>
        <taxon>Streptomycetaceae</taxon>
        <taxon>Streptantibioticus</taxon>
    </lineage>
</organism>
<reference evidence="2 3" key="1">
    <citation type="submission" date="2022-06" db="EMBL/GenBank/DDBJ databases">
        <title>Draft genome sequence of type strain Streptomyces rubrisoli DSM 42083.</title>
        <authorList>
            <person name="Duangmal K."/>
            <person name="Klaysubun C."/>
        </authorList>
    </citation>
    <scope>NUCLEOTIDE SEQUENCE [LARGE SCALE GENOMIC DNA]</scope>
    <source>
        <strain evidence="2 3">DSM 42083</strain>
    </source>
</reference>
<dbReference type="Proteomes" id="UP001206206">
    <property type="component" value="Unassembled WGS sequence"/>
</dbReference>
<evidence type="ECO:0000313" key="2">
    <source>
        <dbReference type="EMBL" id="MCQ4044134.1"/>
    </source>
</evidence>
<dbReference type="RefSeq" id="WP_255929803.1">
    <property type="nucleotide sequence ID" value="NZ_JANFNH010000023.1"/>
</dbReference>
<proteinExistence type="predicted"/>
<evidence type="ECO:0000256" key="1">
    <source>
        <dbReference type="SAM" id="MobiDB-lite"/>
    </source>
</evidence>
<feature type="region of interest" description="Disordered" evidence="1">
    <location>
        <begin position="1"/>
        <end position="44"/>
    </location>
</feature>
<comment type="caution">
    <text evidence="2">The sequence shown here is derived from an EMBL/GenBank/DDBJ whole genome shotgun (WGS) entry which is preliminary data.</text>
</comment>
<accession>A0ABT1PFJ7</accession>
<feature type="compositionally biased region" description="Low complexity" evidence="1">
    <location>
        <begin position="29"/>
        <end position="43"/>
    </location>
</feature>
<keyword evidence="3" id="KW-1185">Reference proteome</keyword>
<gene>
    <name evidence="2" type="ORF">NON19_19430</name>
</gene>
<sequence>MRSGKDHPQLWPVFGYRAPDAPSDEPPLAGARSGRGAAASRSGRVADAMAAITMNAMHAQMISPTR</sequence>
<protein>
    <submittedName>
        <fullName evidence="2">Uncharacterized protein</fullName>
    </submittedName>
</protein>